<dbReference type="GO" id="GO:0005737">
    <property type="term" value="C:cytoplasm"/>
    <property type="evidence" value="ECO:0007669"/>
    <property type="project" value="TreeGrafter"/>
</dbReference>
<organism evidence="9">
    <name type="scientific">Amphimedon queenslandica</name>
    <name type="common">Sponge</name>
    <dbReference type="NCBI Taxonomy" id="400682"/>
    <lineage>
        <taxon>Eukaryota</taxon>
        <taxon>Metazoa</taxon>
        <taxon>Porifera</taxon>
        <taxon>Demospongiae</taxon>
        <taxon>Heteroscleromorpha</taxon>
        <taxon>Haplosclerida</taxon>
        <taxon>Niphatidae</taxon>
        <taxon>Amphimedon</taxon>
    </lineage>
</organism>
<evidence type="ECO:0000256" key="3">
    <source>
        <dbReference type="ARBA" id="ARBA00023235"/>
    </source>
</evidence>
<evidence type="ECO:0000256" key="1">
    <source>
        <dbReference type="ARBA" id="ARBA00005446"/>
    </source>
</evidence>
<dbReference type="GO" id="GO:0005634">
    <property type="term" value="C:nucleus"/>
    <property type="evidence" value="ECO:0007669"/>
    <property type="project" value="TreeGrafter"/>
</dbReference>
<keyword evidence="4" id="KW-0539">Nucleus</keyword>
<dbReference type="GO" id="GO:0043138">
    <property type="term" value="F:3'-5' DNA helicase activity"/>
    <property type="evidence" value="ECO:0007669"/>
    <property type="project" value="UniProtKB-EC"/>
</dbReference>
<dbReference type="GO" id="GO:0009378">
    <property type="term" value="F:four-way junction helicase activity"/>
    <property type="evidence" value="ECO:0007669"/>
    <property type="project" value="TreeGrafter"/>
</dbReference>
<proteinExistence type="inferred from homology"/>
<dbReference type="GO" id="GO:0005694">
    <property type="term" value="C:chromosome"/>
    <property type="evidence" value="ECO:0007669"/>
    <property type="project" value="TreeGrafter"/>
</dbReference>
<dbReference type="AlphaFoldDB" id="A0A1X7VWV3"/>
<evidence type="ECO:0000313" key="9">
    <source>
        <dbReference type="EnsemblMetazoa" id="Aqu2.1.44345_001"/>
    </source>
</evidence>
<dbReference type="EC" id="5.6.2.4" evidence="6"/>
<protein>
    <recommendedName>
        <fullName evidence="6">DNA 3'-5' helicase</fullName>
        <ecNumber evidence="6">5.6.2.4</ecNumber>
    </recommendedName>
    <alternativeName>
        <fullName evidence="7">DNA 3'-5' helicase BLM</fullName>
    </alternativeName>
</protein>
<dbReference type="PANTHER" id="PTHR13710">
    <property type="entry name" value="DNA HELICASE RECQ FAMILY MEMBER"/>
    <property type="match status" value="1"/>
</dbReference>
<dbReference type="InParanoid" id="A0A1X7VWV3"/>
<dbReference type="STRING" id="400682.A0A1X7VWV3"/>
<keyword evidence="3" id="KW-0413">Isomerase</keyword>
<evidence type="ECO:0000259" key="8">
    <source>
        <dbReference type="PROSITE" id="PS51194"/>
    </source>
</evidence>
<dbReference type="Pfam" id="PF00271">
    <property type="entry name" value="Helicase_C"/>
    <property type="match status" value="1"/>
</dbReference>
<dbReference type="OrthoDB" id="5409596at2759"/>
<accession>A0A1X7VWV3</accession>
<evidence type="ECO:0000256" key="2">
    <source>
        <dbReference type="ARBA" id="ARBA00023125"/>
    </source>
</evidence>
<dbReference type="EnsemblMetazoa" id="Aqu2.1.44345_001">
    <property type="protein sequence ID" value="Aqu2.1.44345_001"/>
    <property type="gene ID" value="Aqu2.1.44345"/>
</dbReference>
<evidence type="ECO:0000256" key="7">
    <source>
        <dbReference type="ARBA" id="ARBA00044542"/>
    </source>
</evidence>
<dbReference type="PROSITE" id="PS51194">
    <property type="entry name" value="HELICASE_CTER"/>
    <property type="match status" value="1"/>
</dbReference>
<dbReference type="eggNOG" id="KOG0351">
    <property type="taxonomic scope" value="Eukaryota"/>
</dbReference>
<reference evidence="9" key="1">
    <citation type="submission" date="2017-05" db="UniProtKB">
        <authorList>
            <consortium name="EnsemblMetazoa"/>
        </authorList>
    </citation>
    <scope>IDENTIFICATION</scope>
</reference>
<dbReference type="InterPro" id="IPR027417">
    <property type="entry name" value="P-loop_NTPase"/>
</dbReference>
<evidence type="ECO:0000256" key="5">
    <source>
        <dbReference type="ARBA" id="ARBA00034617"/>
    </source>
</evidence>
<evidence type="ECO:0000256" key="6">
    <source>
        <dbReference type="ARBA" id="ARBA00034808"/>
    </source>
</evidence>
<dbReference type="GO" id="GO:0003677">
    <property type="term" value="F:DNA binding"/>
    <property type="evidence" value="ECO:0007669"/>
    <property type="project" value="UniProtKB-KW"/>
</dbReference>
<comment type="catalytic activity">
    <reaction evidence="5">
        <text>Couples ATP hydrolysis with the unwinding of duplex DNA by translocating in the 3'-5' direction.</text>
        <dbReference type="EC" id="5.6.2.4"/>
    </reaction>
</comment>
<dbReference type="GO" id="GO:0000724">
    <property type="term" value="P:double-strand break repair via homologous recombination"/>
    <property type="evidence" value="ECO:0007669"/>
    <property type="project" value="TreeGrafter"/>
</dbReference>
<evidence type="ECO:0000256" key="4">
    <source>
        <dbReference type="ARBA" id="ARBA00023242"/>
    </source>
</evidence>
<sequence>MGVDCSDIRVVIHWGPPSSLEQYVQETGRAGRDGQPSKAILYYGKPGRHVSQDVKDYAMEKNKCRRDMLMKNFLFCDSECVSEDKLNCRDVCSTS</sequence>
<feature type="domain" description="Helicase C-terminal" evidence="8">
    <location>
        <begin position="1"/>
        <end position="87"/>
    </location>
</feature>
<dbReference type="SUPFAM" id="SSF52540">
    <property type="entry name" value="P-loop containing nucleoside triphosphate hydrolases"/>
    <property type="match status" value="1"/>
</dbReference>
<dbReference type="PANTHER" id="PTHR13710:SF153">
    <property type="entry name" value="RECQ-LIKE DNA HELICASE BLM"/>
    <property type="match status" value="1"/>
</dbReference>
<keyword evidence="2" id="KW-0238">DNA-binding</keyword>
<comment type="similarity">
    <text evidence="1">Belongs to the helicase family. RecQ subfamily.</text>
</comment>
<dbReference type="Gene3D" id="3.40.50.300">
    <property type="entry name" value="P-loop containing nucleotide triphosphate hydrolases"/>
    <property type="match status" value="1"/>
</dbReference>
<dbReference type="InterPro" id="IPR001650">
    <property type="entry name" value="Helicase_C-like"/>
</dbReference>
<name>A0A1X7VWV3_AMPQE</name>